<evidence type="ECO:0000259" key="1">
    <source>
        <dbReference type="PROSITE" id="PS50206"/>
    </source>
</evidence>
<dbReference type="Gene3D" id="3.40.250.10">
    <property type="entry name" value="Rhodanese-like domain"/>
    <property type="match status" value="1"/>
</dbReference>
<dbReference type="SUPFAM" id="SSF52821">
    <property type="entry name" value="Rhodanese/Cell cycle control phosphatase"/>
    <property type="match status" value="1"/>
</dbReference>
<accession>A0A023D281</accession>
<dbReference type="InterPro" id="IPR036873">
    <property type="entry name" value="Rhodanese-like_dom_sf"/>
</dbReference>
<protein>
    <recommendedName>
        <fullName evidence="1">Rhodanese domain-containing protein</fullName>
    </recommendedName>
</protein>
<dbReference type="PANTHER" id="PTHR47377">
    <property type="entry name" value="RHODANESE-LIKE DOMAIN-CONTAINING PROTEIN 4, CHLOROPLASTIC"/>
    <property type="match status" value="1"/>
</dbReference>
<feature type="domain" description="Rhodanese" evidence="1">
    <location>
        <begin position="19"/>
        <end position="116"/>
    </location>
</feature>
<dbReference type="Proteomes" id="UP000019760">
    <property type="component" value="Unassembled WGS sequence"/>
</dbReference>
<dbReference type="AlphaFoldDB" id="A0A023D281"/>
<dbReference type="SMART" id="SM00450">
    <property type="entry name" value="RHOD"/>
    <property type="match status" value="1"/>
</dbReference>
<dbReference type="InterPro" id="IPR044240">
    <property type="entry name" value="STR4-like"/>
</dbReference>
<dbReference type="PANTHER" id="PTHR47377:SF1">
    <property type="entry name" value="RHODANESE-LIKE DOMAIN-CONTAINING PROTEIN 4, CHLOROPLASTIC"/>
    <property type="match status" value="1"/>
</dbReference>
<proteinExistence type="predicted"/>
<dbReference type="InterPro" id="IPR001763">
    <property type="entry name" value="Rhodanese-like_dom"/>
</dbReference>
<dbReference type="Pfam" id="PF00581">
    <property type="entry name" value="Rhodanese"/>
    <property type="match status" value="1"/>
</dbReference>
<gene>
    <name evidence="2" type="ORF">Amme_016_015</name>
</gene>
<keyword evidence="3" id="KW-1185">Reference proteome</keyword>
<evidence type="ECO:0000313" key="3">
    <source>
        <dbReference type="Proteomes" id="UP000019760"/>
    </source>
</evidence>
<dbReference type="EMBL" id="BAND01000016">
    <property type="protein sequence ID" value="GAJ28232.1"/>
    <property type="molecule type" value="Genomic_DNA"/>
</dbReference>
<evidence type="ECO:0000313" key="2">
    <source>
        <dbReference type="EMBL" id="GAJ28232.1"/>
    </source>
</evidence>
<dbReference type="PROSITE" id="PS50206">
    <property type="entry name" value="RHODANESE_3"/>
    <property type="match status" value="1"/>
</dbReference>
<reference evidence="3" key="1">
    <citation type="journal article" date="2014" name="FEMS Microbiol. Lett.">
        <title>Draft Genomic DNA Sequence of the Facultatively Methylotrophic Bacterium Acidomonas methanolica type strain MB58.</title>
        <authorList>
            <person name="Higashiura N."/>
            <person name="Hadano H."/>
            <person name="Hirakawa H."/>
            <person name="Matsutani M."/>
            <person name="Takabe S."/>
            <person name="Matsushita K."/>
            <person name="Azuma Y."/>
        </authorList>
    </citation>
    <scope>NUCLEOTIDE SEQUENCE [LARGE SCALE GENOMIC DNA]</scope>
    <source>
        <strain evidence="3">MB58</strain>
    </source>
</reference>
<dbReference type="RefSeq" id="WP_081797435.1">
    <property type="nucleotide sequence ID" value="NZ_BAND01000016.1"/>
</dbReference>
<name>A0A023D281_ACIMT</name>
<reference evidence="2 3" key="2">
    <citation type="journal article" date="2014" name="FEMS Microbiol. Lett.">
        <title>Draft genomic DNA sequence of the facultatively methylotrophic bacterium Acidomonas methanolica type strain MB58.</title>
        <authorList>
            <person name="Higashiura N."/>
            <person name="Hadano H."/>
            <person name="Hirakawa H."/>
            <person name="Matsutani M."/>
            <person name="Takabe S."/>
            <person name="Matsushita K."/>
            <person name="Azuma Y."/>
        </authorList>
    </citation>
    <scope>NUCLEOTIDE SEQUENCE [LARGE SCALE GENOMIC DNA]</scope>
    <source>
        <strain evidence="2 3">MB58</strain>
    </source>
</reference>
<sequence length="135" mass="14563">MTRMTGRISAREAWEALQAEPRAVLIDVRTPEEWAQIGLPDLSGLGRAPVTLTWSPAAAPAFAEALMQAVPDKATPVYFLCRSGARSQMTTDLAAYLGYEDVTNIVDGFEGPPDESGRRGTVCGWQAEGLPQRKG</sequence>
<organism evidence="2 3">
    <name type="scientific">Acidomonas methanolica NBRC 104435</name>
    <dbReference type="NCBI Taxonomy" id="1231351"/>
    <lineage>
        <taxon>Bacteria</taxon>
        <taxon>Pseudomonadati</taxon>
        <taxon>Pseudomonadota</taxon>
        <taxon>Alphaproteobacteria</taxon>
        <taxon>Acetobacterales</taxon>
        <taxon>Acetobacteraceae</taxon>
        <taxon>Acidomonas</taxon>
    </lineage>
</organism>
<comment type="caution">
    <text evidence="2">The sequence shown here is derived from an EMBL/GenBank/DDBJ whole genome shotgun (WGS) entry which is preliminary data.</text>
</comment>